<dbReference type="Gene3D" id="3.40.630.10">
    <property type="entry name" value="Zn peptidases"/>
    <property type="match status" value="1"/>
</dbReference>
<sequence length="269" mass="29033">MLHTDQHETNQAEGNANAQSSSLSPEIQRLFDRMLAAPAVQRGLTFLTADQEQRLAEQQALTEIPAPPFQEDARAEEYARRMRELGLQHVHRDDEGNVIGYWKGTGERPLLVVSAHLDTVFPPGYAPAVTVDANGILHAPGISDNGSGLAALLALIRALRASEVQPIGDIMFVGDVGEEGRGDLRGIKYLFSQVNEIDGFISIDGTGADTIVYQGLGSKRFEFGFHGPGGHSYQAFGCVPSPIHALGRAIQKIADLHVPLTPKTTFTVS</sequence>
<evidence type="ECO:0000313" key="3">
    <source>
        <dbReference type="EMBL" id="MBD3324269.1"/>
    </source>
</evidence>
<protein>
    <submittedName>
        <fullName evidence="3">M20/M25/M40 family metallo-hydrolase</fullName>
    </submittedName>
</protein>
<proteinExistence type="predicted"/>
<dbReference type="Pfam" id="PF04389">
    <property type="entry name" value="Peptidase_M28"/>
    <property type="match status" value="1"/>
</dbReference>
<organism evidence="3 4">
    <name type="scientific">candidate division KSB3 bacterium</name>
    <dbReference type="NCBI Taxonomy" id="2044937"/>
    <lineage>
        <taxon>Bacteria</taxon>
        <taxon>candidate division KSB3</taxon>
    </lineage>
</organism>
<feature type="compositionally biased region" description="Polar residues" evidence="1">
    <location>
        <begin position="11"/>
        <end position="23"/>
    </location>
</feature>
<feature type="region of interest" description="Disordered" evidence="1">
    <location>
        <begin position="1"/>
        <end position="23"/>
    </location>
</feature>
<dbReference type="Proteomes" id="UP000649604">
    <property type="component" value="Unassembled WGS sequence"/>
</dbReference>
<feature type="domain" description="Peptidase M28" evidence="2">
    <location>
        <begin position="97"/>
        <end position="209"/>
    </location>
</feature>
<dbReference type="InterPro" id="IPR050072">
    <property type="entry name" value="Peptidase_M20A"/>
</dbReference>
<evidence type="ECO:0000313" key="4">
    <source>
        <dbReference type="Proteomes" id="UP000649604"/>
    </source>
</evidence>
<dbReference type="SUPFAM" id="SSF53187">
    <property type="entry name" value="Zn-dependent exopeptidases"/>
    <property type="match status" value="1"/>
</dbReference>
<evidence type="ECO:0000259" key="2">
    <source>
        <dbReference type="Pfam" id="PF04389"/>
    </source>
</evidence>
<name>A0A9D5Q4Z9_9BACT</name>
<dbReference type="EMBL" id="WJJP01000210">
    <property type="protein sequence ID" value="MBD3324269.1"/>
    <property type="molecule type" value="Genomic_DNA"/>
</dbReference>
<gene>
    <name evidence="3" type="ORF">GF339_06770</name>
</gene>
<feature type="non-terminal residue" evidence="3">
    <location>
        <position position="269"/>
    </location>
</feature>
<accession>A0A9D5Q4Z9</accession>
<dbReference type="AlphaFoldDB" id="A0A9D5Q4Z9"/>
<dbReference type="PANTHER" id="PTHR43808">
    <property type="entry name" value="ACETYLORNITHINE DEACETYLASE"/>
    <property type="match status" value="1"/>
</dbReference>
<comment type="caution">
    <text evidence="3">The sequence shown here is derived from an EMBL/GenBank/DDBJ whole genome shotgun (WGS) entry which is preliminary data.</text>
</comment>
<reference evidence="3" key="1">
    <citation type="submission" date="2019-11" db="EMBL/GenBank/DDBJ databases">
        <title>Microbial mats filling the niche in hypersaline microbial mats.</title>
        <authorList>
            <person name="Wong H.L."/>
            <person name="Macleod F.I."/>
            <person name="White R.A. III"/>
            <person name="Burns B.P."/>
        </authorList>
    </citation>
    <scope>NUCLEOTIDE SEQUENCE</scope>
    <source>
        <strain evidence="3">Rbin_158</strain>
    </source>
</reference>
<evidence type="ECO:0000256" key="1">
    <source>
        <dbReference type="SAM" id="MobiDB-lite"/>
    </source>
</evidence>
<feature type="compositionally biased region" description="Basic and acidic residues" evidence="1">
    <location>
        <begin position="1"/>
        <end position="10"/>
    </location>
</feature>
<dbReference type="PANTHER" id="PTHR43808:SF17">
    <property type="entry name" value="PEPTIDASE M20"/>
    <property type="match status" value="1"/>
</dbReference>
<dbReference type="InterPro" id="IPR007484">
    <property type="entry name" value="Peptidase_M28"/>
</dbReference>